<keyword evidence="4" id="KW-0804">Transcription</keyword>
<keyword evidence="1" id="KW-0678">Repressor</keyword>
<dbReference type="Gene3D" id="1.10.10.60">
    <property type="entry name" value="Homeodomain-like"/>
    <property type="match status" value="1"/>
</dbReference>
<organism evidence="7 8">
    <name type="scientific">Streptomyces hokutonensis</name>
    <dbReference type="NCBI Taxonomy" id="1306990"/>
    <lineage>
        <taxon>Bacteria</taxon>
        <taxon>Bacillati</taxon>
        <taxon>Actinomycetota</taxon>
        <taxon>Actinomycetes</taxon>
        <taxon>Kitasatosporales</taxon>
        <taxon>Streptomycetaceae</taxon>
        <taxon>Streptomyces</taxon>
    </lineage>
</organism>
<protein>
    <submittedName>
        <fullName evidence="7">TetR/AcrR family transcriptional regulator C-terminal domain-containing protein</fullName>
    </submittedName>
</protein>
<dbReference type="Gene3D" id="1.10.357.10">
    <property type="entry name" value="Tetracycline Repressor, domain 2"/>
    <property type="match status" value="1"/>
</dbReference>
<evidence type="ECO:0000256" key="1">
    <source>
        <dbReference type="ARBA" id="ARBA00022491"/>
    </source>
</evidence>
<dbReference type="SUPFAM" id="SSF46689">
    <property type="entry name" value="Homeodomain-like"/>
    <property type="match status" value="1"/>
</dbReference>
<evidence type="ECO:0000256" key="4">
    <source>
        <dbReference type="ARBA" id="ARBA00023163"/>
    </source>
</evidence>
<dbReference type="RefSeq" id="WP_359613020.1">
    <property type="nucleotide sequence ID" value="NZ_JBFALI010000020.1"/>
</dbReference>
<dbReference type="InterPro" id="IPR009057">
    <property type="entry name" value="Homeodomain-like_sf"/>
</dbReference>
<dbReference type="SUPFAM" id="SSF48498">
    <property type="entry name" value="Tetracyclin repressor-like, C-terminal domain"/>
    <property type="match status" value="1"/>
</dbReference>
<sequence length="201" mass="22203">MGISRAAVVDAALEVLDEQGLDKVTMRAVADRLGVQHNTVRWHADNKQRLLVLMSDAILAGLDVDALPPQWDDRVRALARWCRGALLAHRDGARLLSGLSTTETNTYRLADTMIQSLLDAGFPPRTAAWANWTLFYLILGITQEQQAQSADAADPVLTFDDDTFPALRKASAYVVTGTFDERFEFALDMQMTALRAELARG</sequence>
<dbReference type="InterPro" id="IPR003012">
    <property type="entry name" value="Tet_transcr_reg_TetR"/>
</dbReference>
<dbReference type="Pfam" id="PF02909">
    <property type="entry name" value="TetR_C_1"/>
    <property type="match status" value="1"/>
</dbReference>
<evidence type="ECO:0000256" key="2">
    <source>
        <dbReference type="ARBA" id="ARBA00023015"/>
    </source>
</evidence>
<evidence type="ECO:0000313" key="7">
    <source>
        <dbReference type="EMBL" id="MFE9602932.1"/>
    </source>
</evidence>
<reference evidence="7 8" key="1">
    <citation type="submission" date="2024-10" db="EMBL/GenBank/DDBJ databases">
        <title>The Natural Products Discovery Center: Release of the First 8490 Sequenced Strains for Exploring Actinobacteria Biosynthetic Diversity.</title>
        <authorList>
            <person name="Kalkreuter E."/>
            <person name="Kautsar S.A."/>
            <person name="Yang D."/>
            <person name="Bader C.D."/>
            <person name="Teijaro C.N."/>
            <person name="Fluegel L."/>
            <person name="Davis C.M."/>
            <person name="Simpson J.R."/>
            <person name="Lauterbach L."/>
            <person name="Steele A.D."/>
            <person name="Gui C."/>
            <person name="Meng S."/>
            <person name="Li G."/>
            <person name="Viehrig K."/>
            <person name="Ye F."/>
            <person name="Su P."/>
            <person name="Kiefer A.F."/>
            <person name="Nichols A."/>
            <person name="Cepeda A.J."/>
            <person name="Yan W."/>
            <person name="Fan B."/>
            <person name="Jiang Y."/>
            <person name="Adhikari A."/>
            <person name="Zheng C.-J."/>
            <person name="Schuster L."/>
            <person name="Cowan T.M."/>
            <person name="Smanski M.J."/>
            <person name="Chevrette M.G."/>
            <person name="De Carvalho L.P.S."/>
            <person name="Shen B."/>
        </authorList>
    </citation>
    <scope>NUCLEOTIDE SEQUENCE [LARGE SCALE GENOMIC DNA]</scope>
    <source>
        <strain evidence="7 8">NPDC006488</strain>
    </source>
</reference>
<keyword evidence="8" id="KW-1185">Reference proteome</keyword>
<dbReference type="PANTHER" id="PTHR30055:SF151">
    <property type="entry name" value="TRANSCRIPTIONAL REGULATORY PROTEIN"/>
    <property type="match status" value="1"/>
</dbReference>
<feature type="DNA-binding region" description="H-T-H motif" evidence="5">
    <location>
        <begin position="25"/>
        <end position="44"/>
    </location>
</feature>
<keyword evidence="2" id="KW-0805">Transcription regulation</keyword>
<dbReference type="PROSITE" id="PS50977">
    <property type="entry name" value="HTH_TETR_2"/>
    <property type="match status" value="1"/>
</dbReference>
<feature type="domain" description="HTH tetR-type" evidence="6">
    <location>
        <begin position="2"/>
        <end position="62"/>
    </location>
</feature>
<evidence type="ECO:0000259" key="6">
    <source>
        <dbReference type="PROSITE" id="PS50977"/>
    </source>
</evidence>
<keyword evidence="3 5" id="KW-0238">DNA-binding</keyword>
<evidence type="ECO:0000256" key="3">
    <source>
        <dbReference type="ARBA" id="ARBA00023125"/>
    </source>
</evidence>
<evidence type="ECO:0000256" key="5">
    <source>
        <dbReference type="PROSITE-ProRule" id="PRU00335"/>
    </source>
</evidence>
<dbReference type="InterPro" id="IPR050109">
    <property type="entry name" value="HTH-type_TetR-like_transc_reg"/>
</dbReference>
<dbReference type="PRINTS" id="PR00455">
    <property type="entry name" value="HTHTETR"/>
</dbReference>
<accession>A0ABW6MC78</accession>
<dbReference type="InterPro" id="IPR036271">
    <property type="entry name" value="Tet_transcr_reg_TetR-rel_C_sf"/>
</dbReference>
<dbReference type="InterPro" id="IPR004111">
    <property type="entry name" value="Repressor_TetR_C"/>
</dbReference>
<dbReference type="InterPro" id="IPR001647">
    <property type="entry name" value="HTH_TetR"/>
</dbReference>
<evidence type="ECO:0000313" key="8">
    <source>
        <dbReference type="Proteomes" id="UP001601303"/>
    </source>
</evidence>
<name>A0ABW6MC78_9ACTN</name>
<comment type="caution">
    <text evidence="7">The sequence shown here is derived from an EMBL/GenBank/DDBJ whole genome shotgun (WGS) entry which is preliminary data.</text>
</comment>
<dbReference type="Proteomes" id="UP001601303">
    <property type="component" value="Unassembled WGS sequence"/>
</dbReference>
<dbReference type="PRINTS" id="PR00400">
    <property type="entry name" value="TETREPRESSOR"/>
</dbReference>
<dbReference type="Pfam" id="PF00440">
    <property type="entry name" value="TetR_N"/>
    <property type="match status" value="1"/>
</dbReference>
<gene>
    <name evidence="7" type="ORF">ACFYNQ_30760</name>
</gene>
<proteinExistence type="predicted"/>
<dbReference type="EMBL" id="JBIAHM010000011">
    <property type="protein sequence ID" value="MFE9602932.1"/>
    <property type="molecule type" value="Genomic_DNA"/>
</dbReference>
<dbReference type="PANTHER" id="PTHR30055">
    <property type="entry name" value="HTH-TYPE TRANSCRIPTIONAL REGULATOR RUTR"/>
    <property type="match status" value="1"/>
</dbReference>